<feature type="compositionally biased region" description="Low complexity" evidence="1">
    <location>
        <begin position="265"/>
        <end position="275"/>
    </location>
</feature>
<dbReference type="EMBL" id="JAACFV010000001">
    <property type="protein sequence ID" value="KAF7514446.1"/>
    <property type="molecule type" value="Genomic_DNA"/>
</dbReference>
<evidence type="ECO:0000313" key="3">
    <source>
        <dbReference type="Proteomes" id="UP000606974"/>
    </source>
</evidence>
<comment type="caution">
    <text evidence="2">The sequence shown here is derived from an EMBL/GenBank/DDBJ whole genome shotgun (WGS) entry which is preliminary data.</text>
</comment>
<evidence type="ECO:0008006" key="4">
    <source>
        <dbReference type="Google" id="ProtNLM"/>
    </source>
</evidence>
<keyword evidence="3" id="KW-1185">Reference proteome</keyword>
<sequence length="800" mass="88570">MSYQQTSTSPEPMPKMSFAGDDHPSRLQSMYITDPKQRNSLITRLRTASSASRHSQPLSISSLAETDTSSCRYSCGWRQDSTALRHDRRESAAKSILARGGRMLKRHGSKLNLTSYLSEEEPNKSNMEVSETCQRPQQSQRKSKATGSRKKAISLPFDFNHVTHTKHHHFERLERGTRNELINEFVAIRAAQRAKSTLQGIQATDLQDATHMRRSAGGVRLNSSTASHPCSPADKQRFGAPTQTLPNTPEHPRCIRSTRSIENFSRPAPWSARSPTSPPPRTSSQNVCEHPARSIQPRNSSTRNTTGGSNHQLLDGTKAARRSHYHNKEPNLAAPEANVTVNGCDRPSTSPALLPPHASKLKSHVGNSTKTDRLVLADIGTLTTIPLRHGCSFPTVKTLSQNDHRGLSVNDQHFTEMRSETLQQDYSQPDSAQPDPLQPVSLIQPASMRQWEEVVDYSYEQAAEADCNFDWSQKTVYVDEDIESIGTATLGAQPVNDSASSNENDLEISDNPVSMRFSENPSQMHATTKNNNDPQHTSQRSISELEDRLSPFGRHQSSSEFRGYQHLPQTSSKSSLDLCVFMNGLYIDHDSCIEEEAYDCARLELPTAQMAPLERCSSQASSFFGGLHPLQNKYSSDGSLLSRTPSTIRTYRSSNSVSSLPELIYSLNNSRESFGGERQPNTEVTTKGLRLSPLRSPSDFQSQLELEKSSDFPVISAESAASELPSISPISPIRPPEISYEPLDNSNNNNNNNRGDLSKAKAGPVVARKRSATAVTPGRLQPVRGSYSLFPPQRSPDRRT</sequence>
<reference evidence="2" key="1">
    <citation type="submission" date="2020-02" db="EMBL/GenBank/DDBJ databases">
        <authorList>
            <person name="Palmer J.M."/>
        </authorList>
    </citation>
    <scope>NUCLEOTIDE SEQUENCE</scope>
    <source>
        <strain evidence="2">EPUS1.4</strain>
        <tissue evidence="2">Thallus</tissue>
    </source>
</reference>
<feature type="region of interest" description="Disordered" evidence="1">
    <location>
        <begin position="671"/>
        <end position="705"/>
    </location>
</feature>
<evidence type="ECO:0000313" key="2">
    <source>
        <dbReference type="EMBL" id="KAF7514446.1"/>
    </source>
</evidence>
<feature type="compositionally biased region" description="Basic residues" evidence="1">
    <location>
        <begin position="141"/>
        <end position="150"/>
    </location>
</feature>
<evidence type="ECO:0000256" key="1">
    <source>
        <dbReference type="SAM" id="MobiDB-lite"/>
    </source>
</evidence>
<name>A0A8H7AWU9_9EURO</name>
<feature type="region of interest" description="Disordered" evidence="1">
    <location>
        <begin position="721"/>
        <end position="800"/>
    </location>
</feature>
<feature type="compositionally biased region" description="Low complexity" evidence="1">
    <location>
        <begin position="721"/>
        <end position="753"/>
    </location>
</feature>
<dbReference type="AlphaFoldDB" id="A0A8H7AWU9"/>
<feature type="region of interest" description="Disordered" evidence="1">
    <location>
        <begin position="489"/>
        <end position="567"/>
    </location>
</feature>
<proteinExistence type="predicted"/>
<organism evidence="2 3">
    <name type="scientific">Endocarpon pusillum</name>
    <dbReference type="NCBI Taxonomy" id="364733"/>
    <lineage>
        <taxon>Eukaryota</taxon>
        <taxon>Fungi</taxon>
        <taxon>Dikarya</taxon>
        <taxon>Ascomycota</taxon>
        <taxon>Pezizomycotina</taxon>
        <taxon>Eurotiomycetes</taxon>
        <taxon>Chaetothyriomycetidae</taxon>
        <taxon>Verrucariales</taxon>
        <taxon>Verrucariaceae</taxon>
        <taxon>Endocarpon</taxon>
    </lineage>
</organism>
<accession>A0A8H7AWU9</accession>
<dbReference type="OrthoDB" id="24581at2759"/>
<feature type="region of interest" description="Disordered" evidence="1">
    <location>
        <begin position="117"/>
        <end position="150"/>
    </location>
</feature>
<protein>
    <recommendedName>
        <fullName evidence="4">CRIB domain-containing protein</fullName>
    </recommendedName>
</protein>
<feature type="compositionally biased region" description="Polar residues" evidence="1">
    <location>
        <begin position="1"/>
        <end position="10"/>
    </location>
</feature>
<feature type="compositionally biased region" description="Polar residues" evidence="1">
    <location>
        <begin position="517"/>
        <end position="542"/>
    </location>
</feature>
<feature type="region of interest" description="Disordered" evidence="1">
    <location>
        <begin position="220"/>
        <end position="314"/>
    </location>
</feature>
<feature type="compositionally biased region" description="Polar residues" evidence="1">
    <location>
        <begin position="124"/>
        <end position="140"/>
    </location>
</feature>
<gene>
    <name evidence="2" type="ORF">GJ744_000216</name>
</gene>
<feature type="compositionally biased region" description="Polar residues" evidence="1">
    <location>
        <begin position="296"/>
        <end position="312"/>
    </location>
</feature>
<dbReference type="Proteomes" id="UP000606974">
    <property type="component" value="Unassembled WGS sequence"/>
</dbReference>
<feature type="region of interest" description="Disordered" evidence="1">
    <location>
        <begin position="1"/>
        <end position="27"/>
    </location>
</feature>